<dbReference type="PANTHER" id="PTHR14905">
    <property type="entry name" value="NG37"/>
    <property type="match status" value="1"/>
</dbReference>
<dbReference type="InterPro" id="IPR052577">
    <property type="entry name" value="VWA7"/>
</dbReference>
<dbReference type="PANTHER" id="PTHR14905:SF7">
    <property type="entry name" value="VON WILLEBRAND FACTOR A DOMAIN-CONTAINING PROTEIN 7"/>
    <property type="match status" value="1"/>
</dbReference>
<reference evidence="6" key="1">
    <citation type="journal article" date="2017" name="bioRxiv">
        <title>Comparative analysis of the genomes of Stylophora pistillata and Acropora digitifera provides evidence for extensive differences between species of corals.</title>
        <authorList>
            <person name="Voolstra C.R."/>
            <person name="Li Y."/>
            <person name="Liew Y.J."/>
            <person name="Baumgarten S."/>
            <person name="Zoccola D."/>
            <person name="Flot J.-F."/>
            <person name="Tambutte S."/>
            <person name="Allemand D."/>
            <person name="Aranda M."/>
        </authorList>
    </citation>
    <scope>NUCLEOTIDE SEQUENCE [LARGE SCALE GENOMIC DNA]</scope>
</reference>
<dbReference type="InterPro" id="IPR056861">
    <property type="entry name" value="HMCN1-like_VWA"/>
</dbReference>
<evidence type="ECO:0000256" key="3">
    <source>
        <dbReference type="ARBA" id="ARBA00022729"/>
    </source>
</evidence>
<dbReference type="AlphaFoldDB" id="A0A2B4RU78"/>
<protein>
    <submittedName>
        <fullName evidence="5">von Willebrand factor A domain-containing protein 7</fullName>
    </submittedName>
</protein>
<feature type="domain" description="Hemicentin-1-like von Willebrand factor A" evidence="4">
    <location>
        <begin position="228"/>
        <end position="366"/>
    </location>
</feature>
<dbReference type="OrthoDB" id="301415at2759"/>
<accession>A0A2B4RU78</accession>
<comment type="caution">
    <text evidence="5">The sequence shown here is derived from an EMBL/GenBank/DDBJ whole genome shotgun (WGS) entry which is preliminary data.</text>
</comment>
<keyword evidence="3" id="KW-0732">Signal</keyword>
<dbReference type="Proteomes" id="UP000225706">
    <property type="component" value="Unassembled WGS sequence"/>
</dbReference>
<sequence>MAVEKSSENLLPSLQFTRDTLMGFSMGSEREVKILTPKKTTKEIPNRDNSNVKNTGVKIFTKKFMKGKGGKKVFKGASGPKPGISPSGHGTVIPATRKPVTQTVITYQRKRKTYRPRATPSNKFLEAINDIERAVANARASGVRYNGDTLPKLKRLIVRAIRSKSYKYAREVLGQIMYILSSKSSPPRRGKRASENSANQSKQFIQGLRTQLGSSTFDSFMAVQGDVSLMFVIDDTGSMGDEIQATKNIAIDIINYPRQAPVEYILSPFNDPLPEVSPVVVLDEIEAGEFVKAINNLTPHKGGDCPEYAFTGMLEALYQEPQWGSPMYVFTDAGPKDATDEYIEEVKHLAGAEEYGVTINFFTTGKGITLTDPDNIVITSGKRSLSQISVYQIDNPKKGGWTLAVSGSNGGHEFYVKSTSETNVDFEHYFLIPLSRRRRRETSEVPISNPVIGKANKVVITVAGSEKVNSSSVRLELITTEGTRISDVTLQTADHVHFTSSFTPRATQPFKFKLRGITRGGNPFERISHQTIKPTTVVLRGKYASNDYTLPLGRVSFVHFQLCNFGASEFFDVTTVKDKMGYLLSRNVRSRRVTKGRCATLSVRAKATRPTDVDKTDIVFLIAKGQTSKVVASQAMRLFVVS</sequence>
<dbReference type="InterPro" id="IPR036465">
    <property type="entry name" value="vWFA_dom_sf"/>
</dbReference>
<name>A0A2B4RU78_STYPI</name>
<comment type="subcellular location">
    <subcellularLocation>
        <location evidence="1">Secreted</location>
    </subcellularLocation>
</comment>
<organism evidence="5 6">
    <name type="scientific">Stylophora pistillata</name>
    <name type="common">Smooth cauliflower coral</name>
    <dbReference type="NCBI Taxonomy" id="50429"/>
    <lineage>
        <taxon>Eukaryota</taxon>
        <taxon>Metazoa</taxon>
        <taxon>Cnidaria</taxon>
        <taxon>Anthozoa</taxon>
        <taxon>Hexacorallia</taxon>
        <taxon>Scleractinia</taxon>
        <taxon>Astrocoeniina</taxon>
        <taxon>Pocilloporidae</taxon>
        <taxon>Stylophora</taxon>
    </lineage>
</organism>
<evidence type="ECO:0000256" key="1">
    <source>
        <dbReference type="ARBA" id="ARBA00004613"/>
    </source>
</evidence>
<gene>
    <name evidence="5" type="primary">Vwa7</name>
    <name evidence="5" type="ORF">AWC38_SpisGene14381</name>
</gene>
<dbReference type="Pfam" id="PF25106">
    <property type="entry name" value="VWA_4"/>
    <property type="match status" value="1"/>
</dbReference>
<keyword evidence="2" id="KW-0964">Secreted</keyword>
<dbReference type="EMBL" id="LSMT01000289">
    <property type="protein sequence ID" value="PFX21161.1"/>
    <property type="molecule type" value="Genomic_DNA"/>
</dbReference>
<dbReference type="SUPFAM" id="SSF53300">
    <property type="entry name" value="vWA-like"/>
    <property type="match status" value="1"/>
</dbReference>
<proteinExistence type="predicted"/>
<evidence type="ECO:0000259" key="4">
    <source>
        <dbReference type="Pfam" id="PF25106"/>
    </source>
</evidence>
<evidence type="ECO:0000313" key="5">
    <source>
        <dbReference type="EMBL" id="PFX21161.1"/>
    </source>
</evidence>
<evidence type="ECO:0000313" key="6">
    <source>
        <dbReference type="Proteomes" id="UP000225706"/>
    </source>
</evidence>
<evidence type="ECO:0000256" key="2">
    <source>
        <dbReference type="ARBA" id="ARBA00022525"/>
    </source>
</evidence>
<dbReference type="Gene3D" id="3.40.50.410">
    <property type="entry name" value="von Willebrand factor, type A domain"/>
    <property type="match status" value="1"/>
</dbReference>
<keyword evidence="6" id="KW-1185">Reference proteome</keyword>